<evidence type="ECO:0000313" key="1">
    <source>
        <dbReference type="EMBL" id="KAF5200943.1"/>
    </source>
</evidence>
<accession>A0A7J6WV66</accession>
<dbReference type="AlphaFoldDB" id="A0A7J6WV66"/>
<keyword evidence="2" id="KW-1185">Reference proteome</keyword>
<organism evidence="1 2">
    <name type="scientific">Thalictrum thalictroides</name>
    <name type="common">Rue-anemone</name>
    <name type="synonym">Anemone thalictroides</name>
    <dbReference type="NCBI Taxonomy" id="46969"/>
    <lineage>
        <taxon>Eukaryota</taxon>
        <taxon>Viridiplantae</taxon>
        <taxon>Streptophyta</taxon>
        <taxon>Embryophyta</taxon>
        <taxon>Tracheophyta</taxon>
        <taxon>Spermatophyta</taxon>
        <taxon>Magnoliopsida</taxon>
        <taxon>Ranunculales</taxon>
        <taxon>Ranunculaceae</taxon>
        <taxon>Thalictroideae</taxon>
        <taxon>Thalictrum</taxon>
    </lineage>
</organism>
<sequence>MLLETRRGEVNKLWWKELRYYIALAAGVACGVDGTQVKDTVILEEGDKMGWRWSRLNGTNLVVLAASLLGEKEFKSMNIVSGSEIRLNLRTLKKSHPSSSFRGGFVAHKLTCMADLMNSDEDVSSLTITEYFYYCRLKSICNKRGDDRKGYLRLLHTLATWVTQGYRPH</sequence>
<gene>
    <name evidence="1" type="ORF">FRX31_009469</name>
</gene>
<name>A0A7J6WV66_THATH</name>
<proteinExistence type="predicted"/>
<dbReference type="Proteomes" id="UP000554482">
    <property type="component" value="Unassembled WGS sequence"/>
</dbReference>
<comment type="caution">
    <text evidence="1">The sequence shown here is derived from an EMBL/GenBank/DDBJ whole genome shotgun (WGS) entry which is preliminary data.</text>
</comment>
<evidence type="ECO:0000313" key="2">
    <source>
        <dbReference type="Proteomes" id="UP000554482"/>
    </source>
</evidence>
<dbReference type="EMBL" id="JABWDY010010087">
    <property type="protein sequence ID" value="KAF5200943.1"/>
    <property type="molecule type" value="Genomic_DNA"/>
</dbReference>
<protein>
    <submittedName>
        <fullName evidence="1">Uncharacterized protein</fullName>
    </submittedName>
</protein>
<dbReference type="PROSITE" id="PS51257">
    <property type="entry name" value="PROKAR_LIPOPROTEIN"/>
    <property type="match status" value="1"/>
</dbReference>
<reference evidence="1 2" key="1">
    <citation type="submission" date="2020-06" db="EMBL/GenBank/DDBJ databases">
        <title>Transcriptomic and genomic resources for Thalictrum thalictroides and T. hernandezii: Facilitating candidate gene discovery in an emerging model plant lineage.</title>
        <authorList>
            <person name="Arias T."/>
            <person name="Riano-Pachon D.M."/>
            <person name="Di Stilio V.S."/>
        </authorList>
    </citation>
    <scope>NUCLEOTIDE SEQUENCE [LARGE SCALE GENOMIC DNA]</scope>
    <source>
        <strain evidence="2">cv. WT478/WT964</strain>
        <tissue evidence="1">Leaves</tissue>
    </source>
</reference>